<dbReference type="EMBL" id="LXQA010111951">
    <property type="protein sequence ID" value="MCI18818.1"/>
    <property type="molecule type" value="Genomic_DNA"/>
</dbReference>
<feature type="non-terminal residue" evidence="1">
    <location>
        <position position="74"/>
    </location>
</feature>
<evidence type="ECO:0000313" key="2">
    <source>
        <dbReference type="Proteomes" id="UP000265520"/>
    </source>
</evidence>
<keyword evidence="2" id="KW-1185">Reference proteome</keyword>
<name>A0A392Q3Y4_9FABA</name>
<reference evidence="1 2" key="1">
    <citation type="journal article" date="2018" name="Front. Plant Sci.">
        <title>Red Clover (Trifolium pratense) and Zigzag Clover (T. medium) - A Picture of Genomic Similarities and Differences.</title>
        <authorList>
            <person name="Dluhosova J."/>
            <person name="Istvanek J."/>
            <person name="Nedelnik J."/>
            <person name="Repkova J."/>
        </authorList>
    </citation>
    <scope>NUCLEOTIDE SEQUENCE [LARGE SCALE GENOMIC DNA]</scope>
    <source>
        <strain evidence="2">cv. 10/8</strain>
        <tissue evidence="1">Leaf</tissue>
    </source>
</reference>
<accession>A0A392Q3Y4</accession>
<organism evidence="1 2">
    <name type="scientific">Trifolium medium</name>
    <dbReference type="NCBI Taxonomy" id="97028"/>
    <lineage>
        <taxon>Eukaryota</taxon>
        <taxon>Viridiplantae</taxon>
        <taxon>Streptophyta</taxon>
        <taxon>Embryophyta</taxon>
        <taxon>Tracheophyta</taxon>
        <taxon>Spermatophyta</taxon>
        <taxon>Magnoliopsida</taxon>
        <taxon>eudicotyledons</taxon>
        <taxon>Gunneridae</taxon>
        <taxon>Pentapetalae</taxon>
        <taxon>rosids</taxon>
        <taxon>fabids</taxon>
        <taxon>Fabales</taxon>
        <taxon>Fabaceae</taxon>
        <taxon>Papilionoideae</taxon>
        <taxon>50 kb inversion clade</taxon>
        <taxon>NPAAA clade</taxon>
        <taxon>Hologalegina</taxon>
        <taxon>IRL clade</taxon>
        <taxon>Trifolieae</taxon>
        <taxon>Trifolium</taxon>
    </lineage>
</organism>
<dbReference type="AlphaFoldDB" id="A0A392Q3Y4"/>
<sequence>MVAQEKLYEFLNKRIAYYKGDKEKRRLRSNEDVDESNSCLLKELMKEGILEKGEKVEKYIRDTAINLLLAGNGS</sequence>
<proteinExistence type="predicted"/>
<comment type="caution">
    <text evidence="1">The sequence shown here is derived from an EMBL/GenBank/DDBJ whole genome shotgun (WGS) entry which is preliminary data.</text>
</comment>
<evidence type="ECO:0000313" key="1">
    <source>
        <dbReference type="EMBL" id="MCI18818.1"/>
    </source>
</evidence>
<dbReference type="Proteomes" id="UP000265520">
    <property type="component" value="Unassembled WGS sequence"/>
</dbReference>
<protein>
    <submittedName>
        <fullName evidence="1">Cytochrome P450 family protein</fullName>
    </submittedName>
</protein>